<dbReference type="InterPro" id="IPR015943">
    <property type="entry name" value="WD40/YVTN_repeat-like_dom_sf"/>
</dbReference>
<dbReference type="STRING" id="29655.A0A0K9NJW4"/>
<keyword evidence="2" id="KW-0677">Repeat</keyword>
<evidence type="ECO:0000313" key="6">
    <source>
        <dbReference type="Proteomes" id="UP000036987"/>
    </source>
</evidence>
<gene>
    <name evidence="5" type="ORF">ZOSMA_97G00220</name>
</gene>
<name>A0A0K9NJW4_ZOSMR</name>
<reference evidence="6" key="1">
    <citation type="journal article" date="2016" name="Nature">
        <title>The genome of the seagrass Zostera marina reveals angiosperm adaptation to the sea.</title>
        <authorList>
            <person name="Olsen J.L."/>
            <person name="Rouze P."/>
            <person name="Verhelst B."/>
            <person name="Lin Y.-C."/>
            <person name="Bayer T."/>
            <person name="Collen J."/>
            <person name="Dattolo E."/>
            <person name="De Paoli E."/>
            <person name="Dittami S."/>
            <person name="Maumus F."/>
            <person name="Michel G."/>
            <person name="Kersting A."/>
            <person name="Lauritano C."/>
            <person name="Lohaus R."/>
            <person name="Toepel M."/>
            <person name="Tonon T."/>
            <person name="Vanneste K."/>
            <person name="Amirebrahimi M."/>
            <person name="Brakel J."/>
            <person name="Bostroem C."/>
            <person name="Chovatia M."/>
            <person name="Grimwood J."/>
            <person name="Jenkins J.W."/>
            <person name="Jueterbock A."/>
            <person name="Mraz A."/>
            <person name="Stam W.T."/>
            <person name="Tice H."/>
            <person name="Bornberg-Bauer E."/>
            <person name="Green P.J."/>
            <person name="Pearson G.A."/>
            <person name="Procaccini G."/>
            <person name="Duarte C.M."/>
            <person name="Schmutz J."/>
            <person name="Reusch T.B.H."/>
            <person name="Van de Peer Y."/>
        </authorList>
    </citation>
    <scope>NUCLEOTIDE SEQUENCE [LARGE SCALE GENOMIC DNA]</scope>
    <source>
        <strain evidence="6">cv. Finnish</strain>
    </source>
</reference>
<evidence type="ECO:0000256" key="2">
    <source>
        <dbReference type="ARBA" id="ARBA00022737"/>
    </source>
</evidence>
<evidence type="ECO:0000256" key="4">
    <source>
        <dbReference type="SAM" id="MobiDB-lite"/>
    </source>
</evidence>
<organism evidence="5 6">
    <name type="scientific">Zostera marina</name>
    <name type="common">Eelgrass</name>
    <dbReference type="NCBI Taxonomy" id="29655"/>
    <lineage>
        <taxon>Eukaryota</taxon>
        <taxon>Viridiplantae</taxon>
        <taxon>Streptophyta</taxon>
        <taxon>Embryophyta</taxon>
        <taxon>Tracheophyta</taxon>
        <taxon>Spermatophyta</taxon>
        <taxon>Magnoliopsida</taxon>
        <taxon>Liliopsida</taxon>
        <taxon>Zosteraceae</taxon>
        <taxon>Zostera</taxon>
    </lineage>
</organism>
<keyword evidence="1 3" id="KW-0853">WD repeat</keyword>
<feature type="compositionally biased region" description="Basic and acidic residues" evidence="4">
    <location>
        <begin position="159"/>
        <end position="169"/>
    </location>
</feature>
<feature type="region of interest" description="Disordered" evidence="4">
    <location>
        <begin position="15"/>
        <end position="46"/>
    </location>
</feature>
<dbReference type="Gene3D" id="2.130.10.10">
    <property type="entry name" value="YVTN repeat-like/Quinoprotein amine dehydrogenase"/>
    <property type="match status" value="1"/>
</dbReference>
<dbReference type="PANTHER" id="PTHR14221">
    <property type="entry name" value="WD REPEAT DOMAIN 44"/>
    <property type="match status" value="1"/>
</dbReference>
<feature type="compositionally biased region" description="Low complexity" evidence="4">
    <location>
        <begin position="26"/>
        <end position="44"/>
    </location>
</feature>
<evidence type="ECO:0000313" key="5">
    <source>
        <dbReference type="EMBL" id="KMZ56255.1"/>
    </source>
</evidence>
<dbReference type="PANTHER" id="PTHR14221:SF0">
    <property type="entry name" value="WD REPEAT-CONTAINING PROTEIN 44"/>
    <property type="match status" value="1"/>
</dbReference>
<sequence length="707" mass="80206">MGYCCASSCEEGFEEQQEQYFDTQEDSSFASDSSPTSPSNIDSVSNEEMSNWDSYHQQYKFWIGRLDSVKKRRNEFRKWMGVSSPSHSHREPTDRNSDDLLNFDMEAPATRRGIITDGRVLQSGASNSSNCFGMLSSSSAVDSDGDVGNLDDGSHHKRPLDLDSAKLDTDQQSQEDEDNSSTGLSKINVRKIRKRKIGWFKKLKISVNLLRQTRKRCTSIIDKTNRRVKVYPHRKKFKEFSAVYSGQDIQAHEGAITTMKFSPDGQYLASGGEDGIVRVWRVIETSWTAEAAFPEEDPSCIYFLADHKFQLNPIFTNKETKHKRKTSDAACVVIPPDMFQISEKPLHEFRDHSSNVFDLSWSENMYLLSSSADKTVRLWHIGRDDCINVFPHNDYVTCVQFNPKEERFFVSGSIDGKIRIWDTFECRVVDWINIKDIVSVICYRPNGKEIVVGCLTGICRFYSSSDNCLQLENEIYLSGKKKSPTKMITGLQFSPIEPQKLMVTCADSRITILDRSGVIRKYKGLPKAGKQMSAAFTSDGKHIISTSEDSNVYIWNSSNPSANNTAKNIWSSESFFSCNASIAIPWIEHRKCVPLSTQIFTSGREVLRDLLSTYECQCRLQSKSNFLVFGDSLKKRKGSTAIWSKEKLMLPLRGSRPTKLFKSVCKFLKNWCRNFGASSDAWGRVIVTAGQDGRIRSFCNYGLPVEI</sequence>
<dbReference type="Proteomes" id="UP000036987">
    <property type="component" value="Unassembled WGS sequence"/>
</dbReference>
<feature type="region of interest" description="Disordered" evidence="4">
    <location>
        <begin position="81"/>
        <end position="100"/>
    </location>
</feature>
<dbReference type="InterPro" id="IPR020472">
    <property type="entry name" value="WD40_PAC1"/>
</dbReference>
<feature type="repeat" description="WD" evidence="3">
    <location>
        <begin position="249"/>
        <end position="282"/>
    </location>
</feature>
<evidence type="ECO:0000256" key="3">
    <source>
        <dbReference type="PROSITE-ProRule" id="PRU00221"/>
    </source>
</evidence>
<feature type="repeat" description="WD" evidence="3">
    <location>
        <begin position="349"/>
        <end position="389"/>
    </location>
</feature>
<dbReference type="InterPro" id="IPR036322">
    <property type="entry name" value="WD40_repeat_dom_sf"/>
</dbReference>
<dbReference type="PRINTS" id="PR00320">
    <property type="entry name" value="GPROTEINBRPT"/>
</dbReference>
<keyword evidence="6" id="KW-1185">Reference proteome</keyword>
<dbReference type="AlphaFoldDB" id="A0A0K9NJW4"/>
<dbReference type="Pfam" id="PF00400">
    <property type="entry name" value="WD40"/>
    <property type="match status" value="4"/>
</dbReference>
<dbReference type="SMART" id="SM00320">
    <property type="entry name" value="WD40"/>
    <property type="match status" value="6"/>
</dbReference>
<comment type="caution">
    <text evidence="5">The sequence shown here is derived from an EMBL/GenBank/DDBJ whole genome shotgun (WGS) entry which is preliminary data.</text>
</comment>
<feature type="repeat" description="WD" evidence="3">
    <location>
        <begin position="389"/>
        <end position="422"/>
    </location>
</feature>
<dbReference type="InterPro" id="IPR040324">
    <property type="entry name" value="WDR44/Dgr2"/>
</dbReference>
<dbReference type="PROSITE" id="PS50294">
    <property type="entry name" value="WD_REPEATS_REGION"/>
    <property type="match status" value="3"/>
</dbReference>
<feature type="compositionally biased region" description="Basic and acidic residues" evidence="4">
    <location>
        <begin position="88"/>
        <end position="98"/>
    </location>
</feature>
<dbReference type="SUPFAM" id="SSF50978">
    <property type="entry name" value="WD40 repeat-like"/>
    <property type="match status" value="1"/>
</dbReference>
<dbReference type="InterPro" id="IPR001680">
    <property type="entry name" value="WD40_rpt"/>
</dbReference>
<dbReference type="OrthoDB" id="408728at2759"/>
<feature type="region of interest" description="Disordered" evidence="4">
    <location>
        <begin position="143"/>
        <end position="183"/>
    </location>
</feature>
<dbReference type="OMA" id="FEVPHED"/>
<protein>
    <submittedName>
        <fullName evidence="5">Putative WD-repeat protein</fullName>
    </submittedName>
</protein>
<evidence type="ECO:0000256" key="1">
    <source>
        <dbReference type="ARBA" id="ARBA00022574"/>
    </source>
</evidence>
<feature type="repeat" description="WD" evidence="3">
    <location>
        <begin position="533"/>
        <end position="565"/>
    </location>
</feature>
<accession>A0A0K9NJW4</accession>
<proteinExistence type="predicted"/>
<dbReference type="PROSITE" id="PS50082">
    <property type="entry name" value="WD_REPEATS_2"/>
    <property type="match status" value="4"/>
</dbReference>
<dbReference type="EMBL" id="LFYR01002205">
    <property type="protein sequence ID" value="KMZ56255.1"/>
    <property type="molecule type" value="Genomic_DNA"/>
</dbReference>